<sequence>MAEQRRPAAGEQGLVGAHPPRPAPCQHDPRRCSRHRRTCAGDVCNRLGTTGPGDARTVTTTMSDRRWTT</sequence>
<gene>
    <name evidence="2" type="ORF">AVDCRST_MAG54-1523</name>
</gene>
<dbReference type="AlphaFoldDB" id="A0A6J4I673"/>
<feature type="region of interest" description="Disordered" evidence="1">
    <location>
        <begin position="1"/>
        <end position="32"/>
    </location>
</feature>
<accession>A0A6J4I673</accession>
<proteinExistence type="predicted"/>
<organism evidence="2">
    <name type="scientific">uncultured Actinomycetospora sp</name>
    <dbReference type="NCBI Taxonomy" id="1135996"/>
    <lineage>
        <taxon>Bacteria</taxon>
        <taxon>Bacillati</taxon>
        <taxon>Actinomycetota</taxon>
        <taxon>Actinomycetes</taxon>
        <taxon>Pseudonocardiales</taxon>
        <taxon>Pseudonocardiaceae</taxon>
        <taxon>Actinomycetospora</taxon>
        <taxon>environmental samples</taxon>
    </lineage>
</organism>
<evidence type="ECO:0000256" key="1">
    <source>
        <dbReference type="SAM" id="MobiDB-lite"/>
    </source>
</evidence>
<dbReference type="EMBL" id="CADCTH010000209">
    <property type="protein sequence ID" value="CAA9241480.1"/>
    <property type="molecule type" value="Genomic_DNA"/>
</dbReference>
<name>A0A6J4I673_9PSEU</name>
<protein>
    <submittedName>
        <fullName evidence="2">Uncharacterized protein</fullName>
    </submittedName>
</protein>
<feature type="region of interest" description="Disordered" evidence="1">
    <location>
        <begin position="47"/>
        <end position="69"/>
    </location>
</feature>
<evidence type="ECO:0000313" key="2">
    <source>
        <dbReference type="EMBL" id="CAA9241480.1"/>
    </source>
</evidence>
<reference evidence="2" key="1">
    <citation type="submission" date="2020-02" db="EMBL/GenBank/DDBJ databases">
        <authorList>
            <person name="Meier V. D."/>
        </authorList>
    </citation>
    <scope>NUCLEOTIDE SEQUENCE</scope>
    <source>
        <strain evidence="2">AVDCRST_MAG54</strain>
    </source>
</reference>